<keyword evidence="4" id="KW-1185">Reference proteome</keyword>
<reference evidence="3 4" key="1">
    <citation type="submission" date="2022-10" db="EMBL/GenBank/DDBJ databases">
        <title>The complete genomes of actinobacterial strains from the NBC collection.</title>
        <authorList>
            <person name="Joergensen T.S."/>
            <person name="Alvarez Arevalo M."/>
            <person name="Sterndorff E.B."/>
            <person name="Faurdal D."/>
            <person name="Vuksanovic O."/>
            <person name="Mourched A.-S."/>
            <person name="Charusanti P."/>
            <person name="Shaw S."/>
            <person name="Blin K."/>
            <person name="Weber T."/>
        </authorList>
    </citation>
    <scope>NUCLEOTIDE SEQUENCE [LARGE SCALE GENOMIC DNA]</scope>
    <source>
        <strain evidence="3 4">NBC 01753</strain>
    </source>
</reference>
<feature type="chain" id="PRO_5045112797" evidence="2">
    <location>
        <begin position="33"/>
        <end position="122"/>
    </location>
</feature>
<organism evidence="3 4">
    <name type="scientific">Streptomyces hirsutus</name>
    <dbReference type="NCBI Taxonomy" id="35620"/>
    <lineage>
        <taxon>Bacteria</taxon>
        <taxon>Bacillati</taxon>
        <taxon>Actinomycetota</taxon>
        <taxon>Actinomycetes</taxon>
        <taxon>Kitasatosporales</taxon>
        <taxon>Streptomycetaceae</taxon>
        <taxon>Streptomyces</taxon>
    </lineage>
</organism>
<evidence type="ECO:0000256" key="1">
    <source>
        <dbReference type="SAM" id="MobiDB-lite"/>
    </source>
</evidence>
<proteinExistence type="predicted"/>
<sequence length="122" mass="13625">MRAQRIAVSLVSPLVFATAFALPLTTVSQASAAVPQTPTAVAPEAGQALAPTSIADYRRGVRDGLRDGLRDGRRDGRHCDYRDNYDNRTRQGNRDYRSGYRDGYRSGYDAAYRQAFNRYCRS</sequence>
<evidence type="ECO:0000313" key="3">
    <source>
        <dbReference type="EMBL" id="WSD11004.1"/>
    </source>
</evidence>
<accession>A0ABZ1GY86</accession>
<dbReference type="EMBL" id="CP109134">
    <property type="protein sequence ID" value="WSD11004.1"/>
    <property type="molecule type" value="Genomic_DNA"/>
</dbReference>
<protein>
    <submittedName>
        <fullName evidence="3">Uncharacterized protein</fullName>
    </submittedName>
</protein>
<feature type="signal peptide" evidence="2">
    <location>
        <begin position="1"/>
        <end position="32"/>
    </location>
</feature>
<feature type="region of interest" description="Disordered" evidence="1">
    <location>
        <begin position="65"/>
        <end position="100"/>
    </location>
</feature>
<gene>
    <name evidence="3" type="ORF">OIE73_38485</name>
</gene>
<dbReference type="RefSeq" id="WP_326756675.1">
    <property type="nucleotide sequence ID" value="NZ_CP109134.1"/>
</dbReference>
<evidence type="ECO:0000256" key="2">
    <source>
        <dbReference type="SAM" id="SignalP"/>
    </source>
</evidence>
<keyword evidence="2" id="KW-0732">Signal</keyword>
<evidence type="ECO:0000313" key="4">
    <source>
        <dbReference type="Proteomes" id="UP001335325"/>
    </source>
</evidence>
<dbReference type="GeneID" id="91548595"/>
<dbReference type="Proteomes" id="UP001335325">
    <property type="component" value="Chromosome"/>
</dbReference>
<name>A0ABZ1GY86_9ACTN</name>